<dbReference type="EMBL" id="ML170255">
    <property type="protein sequence ID" value="TDL15993.1"/>
    <property type="molecule type" value="Genomic_DNA"/>
</dbReference>
<evidence type="ECO:0000256" key="1">
    <source>
        <dbReference type="ARBA" id="ARBA00001971"/>
    </source>
</evidence>
<dbReference type="GO" id="GO:0005506">
    <property type="term" value="F:iron ion binding"/>
    <property type="evidence" value="ECO:0007669"/>
    <property type="project" value="InterPro"/>
</dbReference>
<dbReference type="PANTHER" id="PTHR46300:SF7">
    <property type="entry name" value="P450, PUTATIVE (EUROFUNG)-RELATED"/>
    <property type="match status" value="1"/>
</dbReference>
<dbReference type="Proteomes" id="UP000294933">
    <property type="component" value="Unassembled WGS sequence"/>
</dbReference>
<dbReference type="InterPro" id="IPR050364">
    <property type="entry name" value="Cytochrome_P450_fung"/>
</dbReference>
<proteinExistence type="inferred from homology"/>
<evidence type="ECO:0000256" key="5">
    <source>
        <dbReference type="ARBA" id="ARBA00022723"/>
    </source>
</evidence>
<evidence type="ECO:0000256" key="7">
    <source>
        <dbReference type="ARBA" id="ARBA00023004"/>
    </source>
</evidence>
<dbReference type="InterPro" id="IPR036396">
    <property type="entry name" value="Cyt_P450_sf"/>
</dbReference>
<dbReference type="SUPFAM" id="SSF48264">
    <property type="entry name" value="Cytochrome P450"/>
    <property type="match status" value="1"/>
</dbReference>
<organism evidence="11 12">
    <name type="scientific">Rickenella mellea</name>
    <dbReference type="NCBI Taxonomy" id="50990"/>
    <lineage>
        <taxon>Eukaryota</taxon>
        <taxon>Fungi</taxon>
        <taxon>Dikarya</taxon>
        <taxon>Basidiomycota</taxon>
        <taxon>Agaricomycotina</taxon>
        <taxon>Agaricomycetes</taxon>
        <taxon>Hymenochaetales</taxon>
        <taxon>Rickenellaceae</taxon>
        <taxon>Rickenella</taxon>
    </lineage>
</organism>
<dbReference type="Gene3D" id="1.10.630.10">
    <property type="entry name" value="Cytochrome P450"/>
    <property type="match status" value="1"/>
</dbReference>
<evidence type="ECO:0000256" key="3">
    <source>
        <dbReference type="ARBA" id="ARBA00010617"/>
    </source>
</evidence>
<dbReference type="VEuPathDB" id="FungiDB:BD410DRAFT_844762"/>
<reference evidence="11 12" key="1">
    <citation type="submission" date="2018-06" db="EMBL/GenBank/DDBJ databases">
        <title>A transcriptomic atlas of mushroom development highlights an independent origin of complex multicellularity.</title>
        <authorList>
            <consortium name="DOE Joint Genome Institute"/>
            <person name="Krizsan K."/>
            <person name="Almasi E."/>
            <person name="Merenyi Z."/>
            <person name="Sahu N."/>
            <person name="Viragh M."/>
            <person name="Koszo T."/>
            <person name="Mondo S."/>
            <person name="Kiss B."/>
            <person name="Balint B."/>
            <person name="Kues U."/>
            <person name="Barry K."/>
            <person name="Hegedus J.C."/>
            <person name="Henrissat B."/>
            <person name="Johnson J."/>
            <person name="Lipzen A."/>
            <person name="Ohm R."/>
            <person name="Nagy I."/>
            <person name="Pangilinan J."/>
            <person name="Yan J."/>
            <person name="Xiong Y."/>
            <person name="Grigoriev I.V."/>
            <person name="Hibbett D.S."/>
            <person name="Nagy L.G."/>
        </authorList>
    </citation>
    <scope>NUCLEOTIDE SEQUENCE [LARGE SCALE GENOMIC DNA]</scope>
    <source>
        <strain evidence="11 12">SZMC22713</strain>
    </source>
</reference>
<comment type="similarity">
    <text evidence="3">Belongs to the cytochrome P450 family.</text>
</comment>
<evidence type="ECO:0000256" key="8">
    <source>
        <dbReference type="ARBA" id="ARBA00023033"/>
    </source>
</evidence>
<keyword evidence="8" id="KW-0503">Monooxygenase</keyword>
<dbReference type="CDD" id="cd11065">
    <property type="entry name" value="CYP64-like"/>
    <property type="match status" value="1"/>
</dbReference>
<feature type="binding site" description="axial binding residue" evidence="9">
    <location>
        <position position="451"/>
    </location>
    <ligand>
        <name>heme</name>
        <dbReference type="ChEBI" id="CHEBI:30413"/>
    </ligand>
    <ligandPart>
        <name>Fe</name>
        <dbReference type="ChEBI" id="CHEBI:18248"/>
    </ligandPart>
</feature>
<evidence type="ECO:0000256" key="9">
    <source>
        <dbReference type="PIRSR" id="PIRSR602401-1"/>
    </source>
</evidence>
<accession>A0A4Y7PKK1</accession>
<keyword evidence="10" id="KW-1133">Transmembrane helix</keyword>
<dbReference type="GO" id="GO:0004497">
    <property type="term" value="F:monooxygenase activity"/>
    <property type="evidence" value="ECO:0007669"/>
    <property type="project" value="UniProtKB-KW"/>
</dbReference>
<dbReference type="InterPro" id="IPR002401">
    <property type="entry name" value="Cyt_P450_E_grp-I"/>
</dbReference>
<evidence type="ECO:0000256" key="10">
    <source>
        <dbReference type="SAM" id="Phobius"/>
    </source>
</evidence>
<comment type="pathway">
    <text evidence="2">Secondary metabolite biosynthesis.</text>
</comment>
<dbReference type="InterPro" id="IPR001128">
    <property type="entry name" value="Cyt_P450"/>
</dbReference>
<gene>
    <name evidence="11" type="ORF">BD410DRAFT_844762</name>
</gene>
<dbReference type="STRING" id="50990.A0A4Y7PKK1"/>
<dbReference type="GO" id="GO:0020037">
    <property type="term" value="F:heme binding"/>
    <property type="evidence" value="ECO:0007669"/>
    <property type="project" value="InterPro"/>
</dbReference>
<evidence type="ECO:0000313" key="11">
    <source>
        <dbReference type="EMBL" id="TDL15993.1"/>
    </source>
</evidence>
<evidence type="ECO:0000256" key="4">
    <source>
        <dbReference type="ARBA" id="ARBA00022617"/>
    </source>
</evidence>
<dbReference type="GO" id="GO:0016705">
    <property type="term" value="F:oxidoreductase activity, acting on paired donors, with incorporation or reduction of molecular oxygen"/>
    <property type="evidence" value="ECO:0007669"/>
    <property type="project" value="InterPro"/>
</dbReference>
<keyword evidence="12" id="KW-1185">Reference proteome</keyword>
<evidence type="ECO:0000313" key="12">
    <source>
        <dbReference type="Proteomes" id="UP000294933"/>
    </source>
</evidence>
<dbReference type="PANTHER" id="PTHR46300">
    <property type="entry name" value="P450, PUTATIVE (EUROFUNG)-RELATED-RELATED"/>
    <property type="match status" value="1"/>
</dbReference>
<name>A0A4Y7PKK1_9AGAM</name>
<protein>
    <submittedName>
        <fullName evidence="11">Cytochrome P450</fullName>
    </submittedName>
</protein>
<dbReference type="AlphaFoldDB" id="A0A4Y7PKK1"/>
<evidence type="ECO:0000256" key="2">
    <source>
        <dbReference type="ARBA" id="ARBA00005179"/>
    </source>
</evidence>
<keyword evidence="5 9" id="KW-0479">Metal-binding</keyword>
<keyword evidence="6" id="KW-0560">Oxidoreductase</keyword>
<feature type="transmembrane region" description="Helical" evidence="10">
    <location>
        <begin position="12"/>
        <end position="37"/>
    </location>
</feature>
<keyword evidence="10" id="KW-0812">Transmembrane</keyword>
<keyword evidence="10" id="KW-0472">Membrane</keyword>
<evidence type="ECO:0000256" key="6">
    <source>
        <dbReference type="ARBA" id="ARBA00023002"/>
    </source>
</evidence>
<keyword evidence="4 9" id="KW-0349">Heme</keyword>
<dbReference type="Pfam" id="PF00067">
    <property type="entry name" value="p450"/>
    <property type="match status" value="1"/>
</dbReference>
<dbReference type="PRINTS" id="PR00463">
    <property type="entry name" value="EP450I"/>
</dbReference>
<sequence length="529" mass="58931">MIENISPISNWLKLGSIGGISTDVVLVISALVLTIAWRSFTTSLHGGKPLPPGPASVPFIGNMFAMPATGKEMGVFASWAKKWGPIVHIKTFGRHVVVLNTLKAANELLERRSNIYSDRPARSGLADSVSTLPFNQQLKDCRRLLHQALNPRSTKVYRPGNEEQVRLMLRRLLQTPEAFVEHIRRSAGATIMKVAYDYDVTSDDDRFIALAEGYSTAFSTVTAPSAFWVDFIPFLEHLPDWVPGASLKRMVRSFPDLQIRIRIEPYGYTMEQMAKKTNGVSFISTVADNHGGLDKMSETELEALRWAASAFYGAGTGTTVSVISWFILAMCLFPEVQKKAQAEIDSVVGNAKLPGFVDRPELTYIEAMCKETLRWNCVLPGALTHAINTHDEYEGYHIPPSAVIANMRAMTRDEKEYNDPHIFRPERFLGPLDDQEKDARSYAYGFGRRICPGLNIANDAIYINIVSLLATFNFSNAMTPNGVPITPLTVQGTGGLIHFPVKYKCSITPRSERAKEMIYEATEELARYL</sequence>
<comment type="cofactor">
    <cofactor evidence="1 9">
        <name>heme</name>
        <dbReference type="ChEBI" id="CHEBI:30413"/>
    </cofactor>
</comment>
<keyword evidence="7 9" id="KW-0408">Iron</keyword>
<dbReference type="OrthoDB" id="2789670at2759"/>